<gene>
    <name evidence="1" type="ordered locus">RBRH_00096</name>
</gene>
<evidence type="ECO:0000313" key="1">
    <source>
        <dbReference type="EMBL" id="CBW75266.1"/>
    </source>
</evidence>
<dbReference type="Proteomes" id="UP000007437">
    <property type="component" value="Chromosome"/>
</dbReference>
<dbReference type="STRING" id="882378.RBRH_00096"/>
<dbReference type="KEGG" id="brh:RBRH_00096"/>
<dbReference type="RefSeq" id="WP_013435495.1">
    <property type="nucleotide sequence ID" value="NC_014722.1"/>
</dbReference>
<dbReference type="eggNOG" id="COG3210">
    <property type="taxonomic scope" value="Bacteria"/>
</dbReference>
<accession>E5ARN4</accession>
<dbReference type="HOGENOM" id="CLU_1248717_0_0_4"/>
<name>E5ARN4_MYCRK</name>
<dbReference type="OrthoDB" id="9135280at2"/>
<dbReference type="AlphaFoldDB" id="E5ARN4"/>
<reference evidence="1 2" key="1">
    <citation type="journal article" date="2011" name="J. Bacteriol.">
        <title>Complete genome sequence of Burkholderia rhizoxinica, an endosymbiont of Rhizopus microsporus.</title>
        <authorList>
            <person name="Lackner G."/>
            <person name="Moebius N."/>
            <person name="Partida-Martinez L."/>
            <person name="Hertweck C."/>
        </authorList>
    </citation>
    <scope>NUCLEOTIDE SEQUENCE [LARGE SCALE GENOMIC DNA]</scope>
    <source>
        <strain evidence="2">DSM 19002 / CIP 109453 / HKI 454</strain>
    </source>
</reference>
<protein>
    <submittedName>
        <fullName evidence="1">Hemolysin</fullName>
    </submittedName>
</protein>
<dbReference type="EMBL" id="FR687359">
    <property type="protein sequence ID" value="CBW75266.1"/>
    <property type="molecule type" value="Genomic_DNA"/>
</dbReference>
<proteinExistence type="predicted"/>
<evidence type="ECO:0000313" key="2">
    <source>
        <dbReference type="Proteomes" id="UP000007437"/>
    </source>
</evidence>
<sequence>MLPADGESGPGYMFYATPAQKADPSMYAGHYPSGLGLNQPTSEAMNASANHDATGREMIAKQTLGAAAGAGAIVLAPKVAVAAGLGTGYDYAGDVISRAMGLSNSEPDVGKSLVVGSVAGVTAPFFLPLSTLGGSTAGKIVVGGYNSLLAGTGAFAGTAITQSGNPDLSAGIGLTGAALSQGINATMPGPAGAFINQLIQVLSGPAQAVIETNKNKE</sequence>
<organism evidence="1 2">
    <name type="scientific">Mycetohabitans rhizoxinica (strain DSM 19002 / CIP 109453 / HKI 454)</name>
    <name type="common">Paraburkholderia rhizoxinica</name>
    <dbReference type="NCBI Taxonomy" id="882378"/>
    <lineage>
        <taxon>Bacteria</taxon>
        <taxon>Pseudomonadati</taxon>
        <taxon>Pseudomonadota</taxon>
        <taxon>Betaproteobacteria</taxon>
        <taxon>Burkholderiales</taxon>
        <taxon>Burkholderiaceae</taxon>
        <taxon>Mycetohabitans</taxon>
    </lineage>
</organism>